<comment type="caution">
    <text evidence="2">The sequence shown here is derived from an EMBL/GenBank/DDBJ whole genome shotgun (WGS) entry which is preliminary data.</text>
</comment>
<feature type="chain" id="PRO_5006919058" evidence="1">
    <location>
        <begin position="20"/>
        <end position="148"/>
    </location>
</feature>
<gene>
    <name evidence="2" type="ORF">Ltuc_0427</name>
</gene>
<proteinExistence type="predicted"/>
<keyword evidence="1" id="KW-0732">Signal</keyword>
<dbReference type="STRING" id="40335.Ltuc_0427"/>
<reference evidence="2 3" key="1">
    <citation type="submission" date="2015-11" db="EMBL/GenBank/DDBJ databases">
        <title>Genomic analysis of 38 Legionella species identifies large and diverse effector repertoires.</title>
        <authorList>
            <person name="Burstein D."/>
            <person name="Amaro F."/>
            <person name="Zusman T."/>
            <person name="Lifshitz Z."/>
            <person name="Cohen O."/>
            <person name="Gilbert J.A."/>
            <person name="Pupko T."/>
            <person name="Shuman H.A."/>
            <person name="Segal G."/>
        </authorList>
    </citation>
    <scope>NUCLEOTIDE SEQUENCE [LARGE SCALE GENOMIC DNA]</scope>
    <source>
        <strain evidence="2 3">ATCC 49180</strain>
    </source>
</reference>
<dbReference type="OrthoDB" id="5637494at2"/>
<sequence>MKLLPIAAVLLTTSSLSFAASLSSMSKSEVTDALSDKTVTTISAATLNDKVIANSFTGYFDKEGKMMGGFAQQTEGAPQNDKGTWLVKDDGSVCMTWEHWFNGKEECVYFYKLNNGLLVVGADQNFESVILNSEIKSGNQTSTNSQNQ</sequence>
<feature type="signal peptide" evidence="1">
    <location>
        <begin position="1"/>
        <end position="19"/>
    </location>
</feature>
<dbReference type="RefSeq" id="WP_058519716.1">
    <property type="nucleotide sequence ID" value="NZ_CAAAIP010000001.1"/>
</dbReference>
<evidence type="ECO:0000313" key="3">
    <source>
        <dbReference type="Proteomes" id="UP000054693"/>
    </source>
</evidence>
<evidence type="ECO:0000313" key="2">
    <source>
        <dbReference type="EMBL" id="KTD72580.1"/>
    </source>
</evidence>
<protein>
    <submittedName>
        <fullName evidence="2">Uncharacterized protein</fullName>
    </submittedName>
</protein>
<accession>A0A0W0ZU38</accession>
<keyword evidence="3" id="KW-1185">Reference proteome</keyword>
<dbReference type="Proteomes" id="UP000054693">
    <property type="component" value="Unassembled WGS sequence"/>
</dbReference>
<dbReference type="EMBL" id="LNZA01000001">
    <property type="protein sequence ID" value="KTD72580.1"/>
    <property type="molecule type" value="Genomic_DNA"/>
</dbReference>
<name>A0A0W0ZU38_9GAMM</name>
<organism evidence="2 3">
    <name type="scientific">Legionella tucsonensis</name>
    <dbReference type="NCBI Taxonomy" id="40335"/>
    <lineage>
        <taxon>Bacteria</taxon>
        <taxon>Pseudomonadati</taxon>
        <taxon>Pseudomonadota</taxon>
        <taxon>Gammaproteobacteria</taxon>
        <taxon>Legionellales</taxon>
        <taxon>Legionellaceae</taxon>
        <taxon>Legionella</taxon>
    </lineage>
</organism>
<dbReference type="SUPFAM" id="SSF69360">
    <property type="entry name" value="Cell wall binding repeat"/>
    <property type="match status" value="1"/>
</dbReference>
<evidence type="ECO:0000256" key="1">
    <source>
        <dbReference type="SAM" id="SignalP"/>
    </source>
</evidence>
<dbReference type="AlphaFoldDB" id="A0A0W0ZU38"/>
<dbReference type="PATRIC" id="fig|40335.7.peg.443"/>